<organism evidence="2 3">
    <name type="scientific">Anisodus tanguticus</name>
    <dbReference type="NCBI Taxonomy" id="243964"/>
    <lineage>
        <taxon>Eukaryota</taxon>
        <taxon>Viridiplantae</taxon>
        <taxon>Streptophyta</taxon>
        <taxon>Embryophyta</taxon>
        <taxon>Tracheophyta</taxon>
        <taxon>Spermatophyta</taxon>
        <taxon>Magnoliopsida</taxon>
        <taxon>eudicotyledons</taxon>
        <taxon>Gunneridae</taxon>
        <taxon>Pentapetalae</taxon>
        <taxon>asterids</taxon>
        <taxon>lamiids</taxon>
        <taxon>Solanales</taxon>
        <taxon>Solanaceae</taxon>
        <taxon>Solanoideae</taxon>
        <taxon>Hyoscyameae</taxon>
        <taxon>Anisodus</taxon>
    </lineage>
</organism>
<dbReference type="AlphaFoldDB" id="A0AAE1V7Q4"/>
<gene>
    <name evidence="2" type="ORF">RND71_030832</name>
</gene>
<feature type="region of interest" description="Disordered" evidence="1">
    <location>
        <begin position="128"/>
        <end position="175"/>
    </location>
</feature>
<evidence type="ECO:0000256" key="1">
    <source>
        <dbReference type="SAM" id="MobiDB-lite"/>
    </source>
</evidence>
<dbReference type="Proteomes" id="UP001291623">
    <property type="component" value="Unassembled WGS sequence"/>
</dbReference>
<sequence length="227" mass="26456">MKIRCKEGNTRNQTQNSKKKKEDSWERTMLQGKDKTIDVFCGPSFEKRKDGIGLKAEEQGERVGSARLCWVSSPGRHPRPQHGTTVYYIWQERNLRVFQHKKRNEDAIVKLIIKPFHKSNLFRKIQANGAKQAKARPIWQSRDHQRRPRSPLADKLQNNIRSWISNNNSSGNPTEYGERQYIKDGKRENIINTFNAKQTHSHTSYEIKSLNLGLNRKADVFESLSKN</sequence>
<evidence type="ECO:0000313" key="2">
    <source>
        <dbReference type="EMBL" id="KAK4351519.1"/>
    </source>
</evidence>
<name>A0AAE1V7Q4_9SOLA</name>
<evidence type="ECO:0000313" key="3">
    <source>
        <dbReference type="Proteomes" id="UP001291623"/>
    </source>
</evidence>
<reference evidence="2" key="1">
    <citation type="submission" date="2023-12" db="EMBL/GenBank/DDBJ databases">
        <title>Genome assembly of Anisodus tanguticus.</title>
        <authorList>
            <person name="Wang Y.-J."/>
        </authorList>
    </citation>
    <scope>NUCLEOTIDE SEQUENCE</scope>
    <source>
        <strain evidence="2">KB-2021</strain>
        <tissue evidence="2">Leaf</tissue>
    </source>
</reference>
<accession>A0AAE1V7Q4</accession>
<proteinExistence type="predicted"/>
<protein>
    <submittedName>
        <fullName evidence="2">Uncharacterized protein</fullName>
    </submittedName>
</protein>
<feature type="region of interest" description="Disordered" evidence="1">
    <location>
        <begin position="1"/>
        <end position="27"/>
    </location>
</feature>
<feature type="compositionally biased region" description="Low complexity" evidence="1">
    <location>
        <begin position="158"/>
        <end position="172"/>
    </location>
</feature>
<keyword evidence="3" id="KW-1185">Reference proteome</keyword>
<comment type="caution">
    <text evidence="2">The sequence shown here is derived from an EMBL/GenBank/DDBJ whole genome shotgun (WGS) entry which is preliminary data.</text>
</comment>
<dbReference type="EMBL" id="JAVYJV010000016">
    <property type="protein sequence ID" value="KAK4351519.1"/>
    <property type="molecule type" value="Genomic_DNA"/>
</dbReference>